<dbReference type="EMBL" id="QFFZ01000034">
    <property type="protein sequence ID" value="TEB09980.1"/>
    <property type="molecule type" value="Genomic_DNA"/>
</dbReference>
<evidence type="ECO:0008006" key="4">
    <source>
        <dbReference type="Google" id="ProtNLM"/>
    </source>
</evidence>
<sequence length="130" mass="13403">MPLPNKDSFTGGIQISAVLKGTIITIFISFFLSIGAGFVFHFTSLTEQSMPWFAVTILAVSSFCGSLAAGRGAGSRGLYHGAAVGVIFFFFAWFLAGVVLPGQEALGIIYKLLVTSCAGALGGVVGVGMS</sequence>
<name>A0A4Y7RMK0_9FIRM</name>
<evidence type="ECO:0000313" key="3">
    <source>
        <dbReference type="Proteomes" id="UP000297597"/>
    </source>
</evidence>
<feature type="transmembrane region" description="Helical" evidence="1">
    <location>
        <begin position="108"/>
        <end position="129"/>
    </location>
</feature>
<dbReference type="RefSeq" id="WP_134214487.1">
    <property type="nucleotide sequence ID" value="NZ_QFFZ01000034.1"/>
</dbReference>
<keyword evidence="1" id="KW-0812">Transmembrane</keyword>
<dbReference type="Pfam" id="PF12670">
    <property type="entry name" value="DUF3792"/>
    <property type="match status" value="1"/>
</dbReference>
<feature type="transmembrane region" description="Helical" evidence="1">
    <location>
        <begin position="21"/>
        <end position="40"/>
    </location>
</feature>
<dbReference type="AlphaFoldDB" id="A0A4Y7RMK0"/>
<gene>
    <name evidence="2" type="ORF">Pmgp_02674</name>
</gene>
<feature type="transmembrane region" description="Helical" evidence="1">
    <location>
        <begin position="77"/>
        <end position="96"/>
    </location>
</feature>
<keyword evidence="3" id="KW-1185">Reference proteome</keyword>
<reference evidence="2 3" key="1">
    <citation type="journal article" date="2018" name="Environ. Microbiol.">
        <title>Novel energy conservation strategies and behaviour of Pelotomaculum schinkii driving syntrophic propionate catabolism.</title>
        <authorList>
            <person name="Hidalgo-Ahumada C.A.P."/>
            <person name="Nobu M.K."/>
            <person name="Narihiro T."/>
            <person name="Tamaki H."/>
            <person name="Liu W.T."/>
            <person name="Kamagata Y."/>
            <person name="Stams A.J.M."/>
            <person name="Imachi H."/>
            <person name="Sousa D.Z."/>
        </authorList>
    </citation>
    <scope>NUCLEOTIDE SEQUENCE [LARGE SCALE GENOMIC DNA]</scope>
    <source>
        <strain evidence="2 3">MGP</strain>
    </source>
</reference>
<accession>A0A4Y7RMK0</accession>
<dbReference type="InterPro" id="IPR023804">
    <property type="entry name" value="DUF3792_TM"/>
</dbReference>
<protein>
    <recommendedName>
        <fullName evidence="4">TIGR04086 family membrane protein</fullName>
    </recommendedName>
</protein>
<keyword evidence="1" id="KW-0472">Membrane</keyword>
<dbReference type="Proteomes" id="UP000297597">
    <property type="component" value="Unassembled WGS sequence"/>
</dbReference>
<feature type="transmembrane region" description="Helical" evidence="1">
    <location>
        <begin position="52"/>
        <end position="70"/>
    </location>
</feature>
<comment type="caution">
    <text evidence="2">The sequence shown here is derived from an EMBL/GenBank/DDBJ whole genome shotgun (WGS) entry which is preliminary data.</text>
</comment>
<dbReference type="NCBIfam" id="TIGR04086">
    <property type="entry name" value="TIGR04086_membr"/>
    <property type="match status" value="1"/>
</dbReference>
<evidence type="ECO:0000313" key="2">
    <source>
        <dbReference type="EMBL" id="TEB09980.1"/>
    </source>
</evidence>
<evidence type="ECO:0000256" key="1">
    <source>
        <dbReference type="SAM" id="Phobius"/>
    </source>
</evidence>
<keyword evidence="1" id="KW-1133">Transmembrane helix</keyword>
<proteinExistence type="predicted"/>
<organism evidence="2 3">
    <name type="scientific">Pelotomaculum propionicicum</name>
    <dbReference type="NCBI Taxonomy" id="258475"/>
    <lineage>
        <taxon>Bacteria</taxon>
        <taxon>Bacillati</taxon>
        <taxon>Bacillota</taxon>
        <taxon>Clostridia</taxon>
        <taxon>Eubacteriales</taxon>
        <taxon>Desulfotomaculaceae</taxon>
        <taxon>Pelotomaculum</taxon>
    </lineage>
</organism>